<dbReference type="RefSeq" id="WP_169792817.1">
    <property type="nucleotide sequence ID" value="NZ_FMAU01000004.1"/>
</dbReference>
<sequence>MSTFKTMPKSIKKAVRYIYQDAPVEHLKEIQNLVNQAINQRIKQEK</sequence>
<dbReference type="AlphaFoldDB" id="A0A1C4CYL0"/>
<protein>
    <submittedName>
        <fullName evidence="1">Uncharacterized protein</fullName>
    </submittedName>
</protein>
<organism evidence="1 2">
    <name type="scientific">[Bacillus] enclensis</name>
    <dbReference type="NCBI Taxonomy" id="1402860"/>
    <lineage>
        <taxon>Bacteria</taxon>
        <taxon>Bacillati</taxon>
        <taxon>Bacillota</taxon>
        <taxon>Bacilli</taxon>
        <taxon>Bacillales</taxon>
        <taxon>Bacillaceae</taxon>
        <taxon>Rossellomorea</taxon>
    </lineage>
</organism>
<evidence type="ECO:0000313" key="1">
    <source>
        <dbReference type="EMBL" id="SCC24132.1"/>
    </source>
</evidence>
<proteinExistence type="predicted"/>
<dbReference type="Proteomes" id="UP000181997">
    <property type="component" value="Unassembled WGS sequence"/>
</dbReference>
<accession>A0A1C4CYL0</accession>
<evidence type="ECO:0000313" key="2">
    <source>
        <dbReference type="Proteomes" id="UP000181997"/>
    </source>
</evidence>
<keyword evidence="2" id="KW-1185">Reference proteome</keyword>
<reference evidence="2" key="1">
    <citation type="submission" date="2016-08" db="EMBL/GenBank/DDBJ databases">
        <authorList>
            <person name="Varghese N."/>
            <person name="Submissions Spin"/>
        </authorList>
    </citation>
    <scope>NUCLEOTIDE SEQUENCE [LARGE SCALE GENOMIC DNA]</scope>
    <source>
        <strain evidence="2">SGD-1123</strain>
    </source>
</reference>
<gene>
    <name evidence="1" type="ORF">GA0061094_3373</name>
</gene>
<dbReference type="EMBL" id="FMAU01000004">
    <property type="protein sequence ID" value="SCC24132.1"/>
    <property type="molecule type" value="Genomic_DNA"/>
</dbReference>
<name>A0A1C4CYL0_9BACI</name>